<dbReference type="PANTHER" id="PTHR42973">
    <property type="entry name" value="BINDING OXIDOREDUCTASE, PUTATIVE (AFU_ORTHOLOGUE AFUA_1G17690)-RELATED"/>
    <property type="match status" value="1"/>
</dbReference>
<dbReference type="EMBL" id="JAGIOF010000001">
    <property type="protein sequence ID" value="MBP2386358.1"/>
    <property type="molecule type" value="Genomic_DNA"/>
</dbReference>
<dbReference type="InterPro" id="IPR050416">
    <property type="entry name" value="FAD-linked_Oxidoreductase"/>
</dbReference>
<keyword evidence="4" id="KW-0274">FAD</keyword>
<dbReference type="Gene3D" id="3.40.462.20">
    <property type="match status" value="1"/>
</dbReference>
<name>A0ABS4XD85_9MICC</name>
<dbReference type="InterPro" id="IPR016166">
    <property type="entry name" value="FAD-bd_PCMH"/>
</dbReference>
<gene>
    <name evidence="7" type="ORF">JOF47_001869</name>
</gene>
<proteinExistence type="inferred from homology"/>
<dbReference type="SUPFAM" id="SSF56176">
    <property type="entry name" value="FAD-binding/transporter-associated domain-like"/>
    <property type="match status" value="1"/>
</dbReference>
<comment type="cofactor">
    <cofactor evidence="1">
        <name>FAD</name>
        <dbReference type="ChEBI" id="CHEBI:57692"/>
    </cofactor>
</comment>
<protein>
    <submittedName>
        <fullName evidence="7">FAD/FMN-containing dehydrogenase</fullName>
    </submittedName>
</protein>
<dbReference type="Proteomes" id="UP001296993">
    <property type="component" value="Unassembled WGS sequence"/>
</dbReference>
<accession>A0ABS4XD85</accession>
<keyword evidence="8" id="KW-1185">Reference proteome</keyword>
<evidence type="ECO:0000256" key="1">
    <source>
        <dbReference type="ARBA" id="ARBA00001974"/>
    </source>
</evidence>
<evidence type="ECO:0000259" key="6">
    <source>
        <dbReference type="PROSITE" id="PS51387"/>
    </source>
</evidence>
<dbReference type="PROSITE" id="PS00862">
    <property type="entry name" value="OX2_COVAL_FAD"/>
    <property type="match status" value="1"/>
</dbReference>
<dbReference type="InterPro" id="IPR006093">
    <property type="entry name" value="Oxy_OxRdtase_FAD_BS"/>
</dbReference>
<dbReference type="PANTHER" id="PTHR42973:SF39">
    <property type="entry name" value="FAD-BINDING PCMH-TYPE DOMAIN-CONTAINING PROTEIN"/>
    <property type="match status" value="1"/>
</dbReference>
<feature type="domain" description="FAD-binding PCMH-type" evidence="6">
    <location>
        <begin position="39"/>
        <end position="207"/>
    </location>
</feature>
<evidence type="ECO:0000313" key="8">
    <source>
        <dbReference type="Proteomes" id="UP001296993"/>
    </source>
</evidence>
<organism evidence="7 8">
    <name type="scientific">Paeniglutamicibacter kerguelensis</name>
    <dbReference type="NCBI Taxonomy" id="254788"/>
    <lineage>
        <taxon>Bacteria</taxon>
        <taxon>Bacillati</taxon>
        <taxon>Actinomycetota</taxon>
        <taxon>Actinomycetes</taxon>
        <taxon>Micrococcales</taxon>
        <taxon>Micrococcaceae</taxon>
        <taxon>Paeniglutamicibacter</taxon>
    </lineage>
</organism>
<reference evidence="7 8" key="1">
    <citation type="submission" date="2021-03" db="EMBL/GenBank/DDBJ databases">
        <title>Sequencing the genomes of 1000 actinobacteria strains.</title>
        <authorList>
            <person name="Klenk H.-P."/>
        </authorList>
    </citation>
    <scope>NUCLEOTIDE SEQUENCE [LARGE SCALE GENOMIC DNA]</scope>
    <source>
        <strain evidence="7 8">DSM 15797</strain>
    </source>
</reference>
<dbReference type="InterPro" id="IPR016167">
    <property type="entry name" value="FAD-bd_PCMH_sub1"/>
</dbReference>
<dbReference type="PROSITE" id="PS51387">
    <property type="entry name" value="FAD_PCMH"/>
    <property type="match status" value="1"/>
</dbReference>
<comment type="similarity">
    <text evidence="2">Belongs to the oxygen-dependent FAD-linked oxidoreductase family.</text>
</comment>
<dbReference type="InterPro" id="IPR006094">
    <property type="entry name" value="Oxid_FAD_bind_N"/>
</dbReference>
<evidence type="ECO:0000256" key="2">
    <source>
        <dbReference type="ARBA" id="ARBA00005466"/>
    </source>
</evidence>
<comment type="caution">
    <text evidence="7">The sequence shown here is derived from an EMBL/GenBank/DDBJ whole genome shotgun (WGS) entry which is preliminary data.</text>
</comment>
<keyword evidence="3" id="KW-0285">Flavoprotein</keyword>
<evidence type="ECO:0000256" key="3">
    <source>
        <dbReference type="ARBA" id="ARBA00022630"/>
    </source>
</evidence>
<keyword evidence="5" id="KW-0560">Oxidoreductase</keyword>
<evidence type="ECO:0000313" key="7">
    <source>
        <dbReference type="EMBL" id="MBP2386358.1"/>
    </source>
</evidence>
<sequence length="457" mass="47839">MSAPTDFDAEDLRAKLDGAVLLPGDAGFEAACRGFNLAHAFRPDVAVLAGSARDVAAAVRHAKEAGLAVHVHSTGHGYPHQAHGGMLVNTSGMQSLVLDPRRRSARVGAGVRWDRVIEEAAPHGLAPLNGSSPDIGVVGYTLGGGMGPMGRTFGFAADRVRGIQLVTADGSLLEVDAEAEPELFWALRGGKCSVGIVTELEFDLVPVPHVYGGAIFFAGSDAAAVMHAYGDWVQALPESTTASIALLRLPDDAQIPGPLRGKLSVHLRFVHVGEEAAGAALLEPMRRAGTPLVDLVGLMPYSAIASVHQDPSDPMPAWEGSLLLRELDAGAIDALLGAAGPQNDVPLIVAEIRHLGGALARGPEHENAVGGRDAAFSVMVVGPYPPPLMGAVEAAGHAVLEAMKPWAHGGTQINFQGFAATPEAVRKAWAEPTVERLRALKAAWDPECRFRFGYSMD</sequence>
<evidence type="ECO:0000256" key="5">
    <source>
        <dbReference type="ARBA" id="ARBA00023002"/>
    </source>
</evidence>
<dbReference type="Gene3D" id="3.30.465.10">
    <property type="match status" value="1"/>
</dbReference>
<dbReference type="RefSeq" id="WP_209997268.1">
    <property type="nucleotide sequence ID" value="NZ_BAAAJY010000002.1"/>
</dbReference>
<dbReference type="Gene3D" id="3.30.43.10">
    <property type="entry name" value="Uridine Diphospho-n-acetylenolpyruvylglucosamine Reductase, domain 2"/>
    <property type="match status" value="1"/>
</dbReference>
<dbReference type="InterPro" id="IPR036318">
    <property type="entry name" value="FAD-bd_PCMH-like_sf"/>
</dbReference>
<dbReference type="Pfam" id="PF01565">
    <property type="entry name" value="FAD_binding_4"/>
    <property type="match status" value="1"/>
</dbReference>
<dbReference type="InterPro" id="IPR016169">
    <property type="entry name" value="FAD-bd_PCMH_sub2"/>
</dbReference>
<evidence type="ECO:0000256" key="4">
    <source>
        <dbReference type="ARBA" id="ARBA00022827"/>
    </source>
</evidence>